<name>A0A6A6VGJ3_9PLEO</name>
<keyword evidence="2" id="KW-1185">Reference proteome</keyword>
<gene>
    <name evidence="1" type="ORF">M011DRAFT_304079</name>
</gene>
<evidence type="ECO:0000313" key="1">
    <source>
        <dbReference type="EMBL" id="KAF2749313.1"/>
    </source>
</evidence>
<sequence>MQSLNEQRSKPWTARLLESGWTRDTYLSIGDQWSSQATVCKRKGRSDTLARVSAPIFSLPRKAPSPATIHRSPRVDTLHTPAMKPSFPSRPQQERFLGLACSRTAFSFFTVRPEAMRCCMQSGCIETSTPPP</sequence>
<dbReference type="AlphaFoldDB" id="A0A6A6VGJ3"/>
<reference evidence="1" key="1">
    <citation type="journal article" date="2020" name="Stud. Mycol.">
        <title>101 Dothideomycetes genomes: a test case for predicting lifestyles and emergence of pathogens.</title>
        <authorList>
            <person name="Haridas S."/>
            <person name="Albert R."/>
            <person name="Binder M."/>
            <person name="Bloem J."/>
            <person name="Labutti K."/>
            <person name="Salamov A."/>
            <person name="Andreopoulos B."/>
            <person name="Baker S."/>
            <person name="Barry K."/>
            <person name="Bills G."/>
            <person name="Bluhm B."/>
            <person name="Cannon C."/>
            <person name="Castanera R."/>
            <person name="Culley D."/>
            <person name="Daum C."/>
            <person name="Ezra D."/>
            <person name="Gonzalez J."/>
            <person name="Henrissat B."/>
            <person name="Kuo A."/>
            <person name="Liang C."/>
            <person name="Lipzen A."/>
            <person name="Lutzoni F."/>
            <person name="Magnuson J."/>
            <person name="Mondo S."/>
            <person name="Nolan M."/>
            <person name="Ohm R."/>
            <person name="Pangilinan J."/>
            <person name="Park H.-J."/>
            <person name="Ramirez L."/>
            <person name="Alfaro M."/>
            <person name="Sun H."/>
            <person name="Tritt A."/>
            <person name="Yoshinaga Y."/>
            <person name="Zwiers L.-H."/>
            <person name="Turgeon B."/>
            <person name="Goodwin S."/>
            <person name="Spatafora J."/>
            <person name="Crous P."/>
            <person name="Grigoriev I."/>
        </authorList>
    </citation>
    <scope>NUCLEOTIDE SEQUENCE</scope>
    <source>
        <strain evidence="1">CBS 119925</strain>
    </source>
</reference>
<dbReference type="EMBL" id="MU006566">
    <property type="protein sequence ID" value="KAF2749313.1"/>
    <property type="molecule type" value="Genomic_DNA"/>
</dbReference>
<dbReference type="Proteomes" id="UP000799440">
    <property type="component" value="Unassembled WGS sequence"/>
</dbReference>
<evidence type="ECO:0000313" key="2">
    <source>
        <dbReference type="Proteomes" id="UP000799440"/>
    </source>
</evidence>
<accession>A0A6A6VGJ3</accession>
<organism evidence="1 2">
    <name type="scientific">Sporormia fimetaria CBS 119925</name>
    <dbReference type="NCBI Taxonomy" id="1340428"/>
    <lineage>
        <taxon>Eukaryota</taxon>
        <taxon>Fungi</taxon>
        <taxon>Dikarya</taxon>
        <taxon>Ascomycota</taxon>
        <taxon>Pezizomycotina</taxon>
        <taxon>Dothideomycetes</taxon>
        <taxon>Pleosporomycetidae</taxon>
        <taxon>Pleosporales</taxon>
        <taxon>Sporormiaceae</taxon>
        <taxon>Sporormia</taxon>
    </lineage>
</organism>
<protein>
    <submittedName>
        <fullName evidence="1">Uncharacterized protein</fullName>
    </submittedName>
</protein>
<proteinExistence type="predicted"/>